<keyword evidence="2" id="KW-1185">Reference proteome</keyword>
<evidence type="ECO:0000313" key="2">
    <source>
        <dbReference type="Proteomes" id="UP000824166"/>
    </source>
</evidence>
<dbReference type="RefSeq" id="WP_216924028.1">
    <property type="nucleotide sequence ID" value="NZ_JAHOPC010000003.1"/>
</dbReference>
<evidence type="ECO:0000313" key="1">
    <source>
        <dbReference type="EMBL" id="MBU8866206.1"/>
    </source>
</evidence>
<dbReference type="EMBL" id="JAHOPC010000003">
    <property type="protein sequence ID" value="MBU8866206.1"/>
    <property type="molecule type" value="Genomic_DNA"/>
</dbReference>
<protein>
    <recommendedName>
        <fullName evidence="3">NERD domain-containing protein</fullName>
    </recommendedName>
</protein>
<gene>
    <name evidence="1" type="ORF">KSW38_07885</name>
</gene>
<proteinExistence type="predicted"/>
<name>A0ABS6I392_9MICC</name>
<sequence>MRWDSLFEDLEAQFSAERTLARESEISERVRVELAGLDLADRLRGVAGAEIALVLSGGISLQGTLGHIGGDWFVLVVNGRQWLIPCASVSHYDGLGRLARKPASQVQSSLRLASALRGLSRDRAPVTVVLATGPGGDQRLHGVIDRVGRDHFDFADTRGEARRGGAVAAVRTIPFTSLAALCSSGNQGL</sequence>
<accession>A0ABS6I392</accession>
<organism evidence="1 2">
    <name type="scientific">Paenarthrobacter aromaticivorans</name>
    <dbReference type="NCBI Taxonomy" id="2849150"/>
    <lineage>
        <taxon>Bacteria</taxon>
        <taxon>Bacillati</taxon>
        <taxon>Actinomycetota</taxon>
        <taxon>Actinomycetes</taxon>
        <taxon>Micrococcales</taxon>
        <taxon>Micrococcaceae</taxon>
        <taxon>Paenarthrobacter</taxon>
    </lineage>
</organism>
<dbReference type="Proteomes" id="UP000824166">
    <property type="component" value="Unassembled WGS sequence"/>
</dbReference>
<reference evidence="1 2" key="1">
    <citation type="submission" date="2021-06" db="EMBL/GenBank/DDBJ databases">
        <authorList>
            <person name="Jeong J.W."/>
        </authorList>
    </citation>
    <scope>NUCLEOTIDE SEQUENCE [LARGE SCALE GENOMIC DNA]</scope>
    <source>
        <strain evidence="1 2">MMS21-TAE1-1</strain>
    </source>
</reference>
<evidence type="ECO:0008006" key="3">
    <source>
        <dbReference type="Google" id="ProtNLM"/>
    </source>
</evidence>
<comment type="caution">
    <text evidence="1">The sequence shown here is derived from an EMBL/GenBank/DDBJ whole genome shotgun (WGS) entry which is preliminary data.</text>
</comment>